<accession>A0AA36FZ07</accession>
<organism evidence="1 2">
    <name type="scientific">Mesorhabditis spiculigera</name>
    <dbReference type="NCBI Taxonomy" id="96644"/>
    <lineage>
        <taxon>Eukaryota</taxon>
        <taxon>Metazoa</taxon>
        <taxon>Ecdysozoa</taxon>
        <taxon>Nematoda</taxon>
        <taxon>Chromadorea</taxon>
        <taxon>Rhabditida</taxon>
        <taxon>Rhabditina</taxon>
        <taxon>Rhabditomorpha</taxon>
        <taxon>Rhabditoidea</taxon>
        <taxon>Rhabditidae</taxon>
        <taxon>Mesorhabditinae</taxon>
        <taxon>Mesorhabditis</taxon>
    </lineage>
</organism>
<feature type="non-terminal residue" evidence="1">
    <location>
        <position position="68"/>
    </location>
</feature>
<sequence length="68" mass="7388">AWEPPNTFNVLPFLPGTNFVITIRIISQSRVQVTYGGTLNLFQCNGGINSVTLSGDALADNVIHDWLA</sequence>
<comment type="caution">
    <text evidence="1">The sequence shown here is derived from an EMBL/GenBank/DDBJ whole genome shotgun (WGS) entry which is preliminary data.</text>
</comment>
<evidence type="ECO:0000313" key="2">
    <source>
        <dbReference type="Proteomes" id="UP001177023"/>
    </source>
</evidence>
<dbReference type="AlphaFoldDB" id="A0AA36FZ07"/>
<evidence type="ECO:0000313" key="1">
    <source>
        <dbReference type="EMBL" id="CAJ0567296.1"/>
    </source>
</evidence>
<feature type="non-terminal residue" evidence="1">
    <location>
        <position position="1"/>
    </location>
</feature>
<proteinExistence type="predicted"/>
<reference evidence="1" key="1">
    <citation type="submission" date="2023-06" db="EMBL/GenBank/DDBJ databases">
        <authorList>
            <person name="Delattre M."/>
        </authorList>
    </citation>
    <scope>NUCLEOTIDE SEQUENCE</scope>
    <source>
        <strain evidence="1">AF72</strain>
    </source>
</reference>
<dbReference type="EMBL" id="CATQJA010001452">
    <property type="protein sequence ID" value="CAJ0567296.1"/>
    <property type="molecule type" value="Genomic_DNA"/>
</dbReference>
<keyword evidence="2" id="KW-1185">Reference proteome</keyword>
<protein>
    <submittedName>
        <fullName evidence="1">Uncharacterized protein</fullName>
    </submittedName>
</protein>
<dbReference type="Proteomes" id="UP001177023">
    <property type="component" value="Unassembled WGS sequence"/>
</dbReference>
<gene>
    <name evidence="1" type="ORF">MSPICULIGERA_LOCUS5852</name>
</gene>
<name>A0AA36FZ07_9BILA</name>